<dbReference type="EMBL" id="VXIS01000527">
    <property type="protein sequence ID" value="KAA8893008.1"/>
    <property type="molecule type" value="Genomic_DNA"/>
</dbReference>
<comment type="caution">
    <text evidence="2">The sequence shown here is derived from an EMBL/GenBank/DDBJ whole genome shotgun (WGS) entry which is preliminary data.</text>
</comment>
<name>A0A5J5EE35_9PEZI</name>
<sequence length="140" mass="15484">MPPARRRRSLTAQRGRGCCRGCGARAAHALPPGWSARRQTPGQGQATDHQDDEEDQSRHDEETEDSGFMSPLERLEQRLEQQRPLASITITRGNLDRIADQMVAWLQRVPAASQGVAPAQPSMFPPFQAQTDSEDVEVPA</sequence>
<dbReference type="Proteomes" id="UP000326924">
    <property type="component" value="Unassembled WGS sequence"/>
</dbReference>
<evidence type="ECO:0000313" key="2">
    <source>
        <dbReference type="EMBL" id="KAA8893008.1"/>
    </source>
</evidence>
<dbReference type="InParanoid" id="A0A5J5EE35"/>
<reference evidence="2 3" key="1">
    <citation type="submission" date="2019-09" db="EMBL/GenBank/DDBJ databases">
        <title>Draft genome of the ectomycorrhizal ascomycete Sphaerosporella brunnea.</title>
        <authorList>
            <consortium name="DOE Joint Genome Institute"/>
            <person name="Benucci G.M."/>
            <person name="Marozzi G."/>
            <person name="Antonielli L."/>
            <person name="Sanchez S."/>
            <person name="Marco P."/>
            <person name="Wang X."/>
            <person name="Falini L.B."/>
            <person name="Barry K."/>
            <person name="Haridas S."/>
            <person name="Lipzen A."/>
            <person name="Labutti K."/>
            <person name="Grigoriev I.V."/>
            <person name="Murat C."/>
            <person name="Martin F."/>
            <person name="Albertini E."/>
            <person name="Donnini D."/>
            <person name="Bonito G."/>
        </authorList>
    </citation>
    <scope>NUCLEOTIDE SEQUENCE [LARGE SCALE GENOMIC DNA]</scope>
    <source>
        <strain evidence="2 3">Sb_GMNB300</strain>
    </source>
</reference>
<evidence type="ECO:0000313" key="3">
    <source>
        <dbReference type="Proteomes" id="UP000326924"/>
    </source>
</evidence>
<dbReference type="AlphaFoldDB" id="A0A5J5EE35"/>
<organism evidence="2 3">
    <name type="scientific">Sphaerosporella brunnea</name>
    <dbReference type="NCBI Taxonomy" id="1250544"/>
    <lineage>
        <taxon>Eukaryota</taxon>
        <taxon>Fungi</taxon>
        <taxon>Dikarya</taxon>
        <taxon>Ascomycota</taxon>
        <taxon>Pezizomycotina</taxon>
        <taxon>Pezizomycetes</taxon>
        <taxon>Pezizales</taxon>
        <taxon>Pyronemataceae</taxon>
        <taxon>Sphaerosporella</taxon>
    </lineage>
</organism>
<protein>
    <submittedName>
        <fullName evidence="2">Uncharacterized protein</fullName>
    </submittedName>
</protein>
<proteinExistence type="predicted"/>
<feature type="region of interest" description="Disordered" evidence="1">
    <location>
        <begin position="116"/>
        <end position="140"/>
    </location>
</feature>
<evidence type="ECO:0000256" key="1">
    <source>
        <dbReference type="SAM" id="MobiDB-lite"/>
    </source>
</evidence>
<feature type="compositionally biased region" description="Polar residues" evidence="1">
    <location>
        <begin position="37"/>
        <end position="47"/>
    </location>
</feature>
<feature type="region of interest" description="Disordered" evidence="1">
    <location>
        <begin position="1"/>
        <end position="71"/>
    </location>
</feature>
<gene>
    <name evidence="2" type="ORF">FN846DRAFT_896360</name>
</gene>
<keyword evidence="3" id="KW-1185">Reference proteome</keyword>
<accession>A0A5J5EE35</accession>